<evidence type="ECO:0000313" key="2">
    <source>
        <dbReference type="EMBL" id="KAK1943563.1"/>
    </source>
</evidence>
<sequence length="204" mass="22778">MGEEVARVLALPLLWASLVSPGSFDYDLIPVPLKQCIMRAYSDAGGNVAVNPVERVQSGLHNMTADSTRKEFAAIHSQLFGMLRQMATILNELFRSRAESQRNHQQALAVARRIAVQPVARRVQSEEATAAIGTRQGVKLSKRPKDFYELWGDYEFGLEGLKPARDFTTAERSANMFAFSRRKLFWDVVAGFVRAGFTSDVAIR</sequence>
<feature type="chain" id="PRO_5042175177" evidence="1">
    <location>
        <begin position="22"/>
        <end position="204"/>
    </location>
</feature>
<evidence type="ECO:0000313" key="3">
    <source>
        <dbReference type="Proteomes" id="UP001259832"/>
    </source>
</evidence>
<dbReference type="Proteomes" id="UP001259832">
    <property type="component" value="Unassembled WGS sequence"/>
</dbReference>
<dbReference type="AlphaFoldDB" id="A0AAD9GSU3"/>
<keyword evidence="1" id="KW-0732">Signal</keyword>
<keyword evidence="3" id="KW-1185">Reference proteome</keyword>
<dbReference type="EMBL" id="JASMQC010000007">
    <property type="protein sequence ID" value="KAK1943563.1"/>
    <property type="molecule type" value="Genomic_DNA"/>
</dbReference>
<gene>
    <name evidence="2" type="ORF">P3T76_004959</name>
</gene>
<feature type="signal peptide" evidence="1">
    <location>
        <begin position="1"/>
        <end position="21"/>
    </location>
</feature>
<name>A0AAD9GSU3_9STRA</name>
<proteinExistence type="predicted"/>
<evidence type="ECO:0000256" key="1">
    <source>
        <dbReference type="SAM" id="SignalP"/>
    </source>
</evidence>
<reference evidence="2" key="1">
    <citation type="submission" date="2023-08" db="EMBL/GenBank/DDBJ databases">
        <title>Reference Genome Resource for the Citrus Pathogen Phytophthora citrophthora.</title>
        <authorList>
            <person name="Moller H."/>
            <person name="Coetzee B."/>
            <person name="Rose L.J."/>
            <person name="Van Niekerk J.M."/>
        </authorList>
    </citation>
    <scope>NUCLEOTIDE SEQUENCE</scope>
    <source>
        <strain evidence="2">STE-U-9442</strain>
    </source>
</reference>
<accession>A0AAD9GSU3</accession>
<comment type="caution">
    <text evidence="2">The sequence shown here is derived from an EMBL/GenBank/DDBJ whole genome shotgun (WGS) entry which is preliminary data.</text>
</comment>
<protein>
    <submittedName>
        <fullName evidence="2">Uncharacterized protein</fullName>
    </submittedName>
</protein>
<organism evidence="2 3">
    <name type="scientific">Phytophthora citrophthora</name>
    <dbReference type="NCBI Taxonomy" id="4793"/>
    <lineage>
        <taxon>Eukaryota</taxon>
        <taxon>Sar</taxon>
        <taxon>Stramenopiles</taxon>
        <taxon>Oomycota</taxon>
        <taxon>Peronosporomycetes</taxon>
        <taxon>Peronosporales</taxon>
        <taxon>Peronosporaceae</taxon>
        <taxon>Phytophthora</taxon>
    </lineage>
</organism>